<keyword evidence="2" id="KW-1185">Reference proteome</keyword>
<accession>A0A9Q1GPX5</accession>
<reference evidence="1" key="1">
    <citation type="submission" date="2022-04" db="EMBL/GenBank/DDBJ databases">
        <title>Carnegiea gigantea Genome sequencing and assembly v2.</title>
        <authorList>
            <person name="Copetti D."/>
            <person name="Sanderson M.J."/>
            <person name="Burquez A."/>
            <person name="Wojciechowski M.F."/>
        </authorList>
    </citation>
    <scope>NUCLEOTIDE SEQUENCE</scope>
    <source>
        <strain evidence="1">SGP5-SGP5p</strain>
        <tissue evidence="1">Aerial part</tissue>
    </source>
</reference>
<dbReference type="AlphaFoldDB" id="A0A9Q1GPX5"/>
<gene>
    <name evidence="1" type="ORF">Cgig2_009196</name>
</gene>
<organism evidence="1 2">
    <name type="scientific">Carnegiea gigantea</name>
    <dbReference type="NCBI Taxonomy" id="171969"/>
    <lineage>
        <taxon>Eukaryota</taxon>
        <taxon>Viridiplantae</taxon>
        <taxon>Streptophyta</taxon>
        <taxon>Embryophyta</taxon>
        <taxon>Tracheophyta</taxon>
        <taxon>Spermatophyta</taxon>
        <taxon>Magnoliopsida</taxon>
        <taxon>eudicotyledons</taxon>
        <taxon>Gunneridae</taxon>
        <taxon>Pentapetalae</taxon>
        <taxon>Caryophyllales</taxon>
        <taxon>Cactineae</taxon>
        <taxon>Cactaceae</taxon>
        <taxon>Cactoideae</taxon>
        <taxon>Echinocereeae</taxon>
        <taxon>Carnegiea</taxon>
    </lineage>
</organism>
<evidence type="ECO:0000313" key="2">
    <source>
        <dbReference type="Proteomes" id="UP001153076"/>
    </source>
</evidence>
<evidence type="ECO:0000313" key="1">
    <source>
        <dbReference type="EMBL" id="KAJ8423988.1"/>
    </source>
</evidence>
<protein>
    <submittedName>
        <fullName evidence="1">Uncharacterized protein</fullName>
    </submittedName>
</protein>
<dbReference type="Proteomes" id="UP001153076">
    <property type="component" value="Unassembled WGS sequence"/>
</dbReference>
<sequence length="157" mass="17655">MNCGNGGIRRTFYGGNAPRWIFSDMEIQTPDVDAELIQKIPLSINWPEDKIIWHFYRTARSVLKDDDIWGEFVAVATHGMEANDRVNVQPSALATGWRVPDSGIMKLNFDAANRHDNDYGWGFVLSSKGDVLCGETMHGESFLGDEVKEARACRYAL</sequence>
<dbReference type="EMBL" id="JAKOGI010001809">
    <property type="protein sequence ID" value="KAJ8423988.1"/>
    <property type="molecule type" value="Genomic_DNA"/>
</dbReference>
<proteinExistence type="predicted"/>
<name>A0A9Q1GPX5_9CARY</name>
<comment type="caution">
    <text evidence="1">The sequence shown here is derived from an EMBL/GenBank/DDBJ whole genome shotgun (WGS) entry which is preliminary data.</text>
</comment>